<gene>
    <name evidence="1" type="ORF">CNMCM5793_003931</name>
    <name evidence="2" type="ORF">CNMCM6106_004177</name>
</gene>
<dbReference type="OrthoDB" id="4368520at2759"/>
<dbReference type="EMBL" id="JACBAF010002047">
    <property type="protein sequence ID" value="KAF7169228.1"/>
    <property type="molecule type" value="Genomic_DNA"/>
</dbReference>
<evidence type="ECO:0000313" key="2">
    <source>
        <dbReference type="EMBL" id="KAF7169228.1"/>
    </source>
</evidence>
<reference evidence="1" key="1">
    <citation type="submission" date="2020-06" db="EMBL/GenBank/DDBJ databases">
        <title>Draft genome sequences of strains closely related to Aspergillus parafelis and Aspergillus hiratsukae.</title>
        <authorList>
            <person name="Dos Santos R.A.C."/>
            <person name="Rivero-Menendez O."/>
            <person name="Steenwyk J.L."/>
            <person name="Mead M.E."/>
            <person name="Goldman G.H."/>
            <person name="Alastruey-Izquierdo A."/>
            <person name="Rokas A."/>
        </authorList>
    </citation>
    <scope>NUCLEOTIDE SEQUENCE</scope>
    <source>
        <strain evidence="1">CNM-CM5793</strain>
        <strain evidence="2">CNM-CM6106</strain>
    </source>
</reference>
<keyword evidence="3" id="KW-1185">Reference proteome</keyword>
<proteinExistence type="predicted"/>
<dbReference type="Proteomes" id="UP000630445">
    <property type="component" value="Unassembled WGS sequence"/>
</dbReference>
<evidence type="ECO:0000313" key="1">
    <source>
        <dbReference type="EMBL" id="KAF7130996.1"/>
    </source>
</evidence>
<name>A0A8H6PEH7_9EURO</name>
<sequence>MTPYRSSYVDYHELILPVRTATGQVLWTKGYGTIIVDLTLPDSTERIGSLIFPGVWRAPALAHNLISIRKLAELGIETVFKKDGGVELLYNVSPGVTEAIEATSQEAMQRIQGLMPDQKELAMQTAESMLGNAYGIPVMLECYVVSFDVDEGWYIKSLERFFTSFSTKMTTNNETTAEATAPTADALAPATNRVIRQSVLNYGTPMDMTGAMNVTLHDFDAVGRHPLQLVARSVMTPEVHTEKEELALDLPVVFMAANESQRDLELPRTGTVAKLQKHLRSFTSPDTWLQI</sequence>
<accession>A0A8H6PEH7</accession>
<protein>
    <submittedName>
        <fullName evidence="1">Uncharacterized protein</fullName>
    </submittedName>
</protein>
<organism evidence="1 3">
    <name type="scientific">Aspergillus hiratsukae</name>
    <dbReference type="NCBI Taxonomy" id="1194566"/>
    <lineage>
        <taxon>Eukaryota</taxon>
        <taxon>Fungi</taxon>
        <taxon>Dikarya</taxon>
        <taxon>Ascomycota</taxon>
        <taxon>Pezizomycotina</taxon>
        <taxon>Eurotiomycetes</taxon>
        <taxon>Eurotiomycetidae</taxon>
        <taxon>Eurotiales</taxon>
        <taxon>Aspergillaceae</taxon>
        <taxon>Aspergillus</taxon>
        <taxon>Aspergillus subgen. Fumigati</taxon>
    </lineage>
</organism>
<evidence type="ECO:0000313" key="3">
    <source>
        <dbReference type="Proteomes" id="UP000630445"/>
    </source>
</evidence>
<dbReference type="AlphaFoldDB" id="A0A8H6PEH7"/>
<dbReference type="EMBL" id="JACBAD010001884">
    <property type="protein sequence ID" value="KAF7130996.1"/>
    <property type="molecule type" value="Genomic_DNA"/>
</dbReference>
<comment type="caution">
    <text evidence="1">The sequence shown here is derived from an EMBL/GenBank/DDBJ whole genome shotgun (WGS) entry which is preliminary data.</text>
</comment>
<dbReference type="Proteomes" id="UP000662466">
    <property type="component" value="Unassembled WGS sequence"/>
</dbReference>